<feature type="domain" description="BHLH" evidence="8">
    <location>
        <begin position="493"/>
        <end position="556"/>
    </location>
</feature>
<dbReference type="STRING" id="1754190.A0A1Y2DZD6"/>
<feature type="region of interest" description="Disordered" evidence="7">
    <location>
        <begin position="171"/>
        <end position="201"/>
    </location>
</feature>
<dbReference type="PANTHER" id="PTHR15741">
    <property type="entry name" value="BASIC HELIX-LOOP-HELIX ZIP TRANSCRIPTION FACTOR"/>
    <property type="match status" value="1"/>
</dbReference>
<feature type="compositionally biased region" description="Polar residues" evidence="7">
    <location>
        <begin position="187"/>
        <end position="201"/>
    </location>
</feature>
<keyword evidence="4" id="KW-0804">Transcription</keyword>
<feature type="compositionally biased region" description="Polar residues" evidence="7">
    <location>
        <begin position="360"/>
        <end position="372"/>
    </location>
</feature>
<dbReference type="Gene3D" id="4.10.280.10">
    <property type="entry name" value="Helix-loop-helix DNA-binding domain"/>
    <property type="match status" value="1"/>
</dbReference>
<dbReference type="GO" id="GO:0046983">
    <property type="term" value="F:protein dimerization activity"/>
    <property type="evidence" value="ECO:0007669"/>
    <property type="project" value="InterPro"/>
</dbReference>
<evidence type="ECO:0000256" key="6">
    <source>
        <dbReference type="SAM" id="Coils"/>
    </source>
</evidence>
<dbReference type="SUPFAM" id="SSF47459">
    <property type="entry name" value="HLH, helix-loop-helix DNA-binding domain"/>
    <property type="match status" value="1"/>
</dbReference>
<feature type="compositionally biased region" description="Low complexity" evidence="7">
    <location>
        <begin position="299"/>
        <end position="340"/>
    </location>
</feature>
<keyword evidence="3" id="KW-0238">DNA-binding</keyword>
<evidence type="ECO:0000256" key="5">
    <source>
        <dbReference type="ARBA" id="ARBA00023242"/>
    </source>
</evidence>
<name>A0A1Y2DZD6_9FUNG</name>
<evidence type="ECO:0000256" key="2">
    <source>
        <dbReference type="ARBA" id="ARBA00023015"/>
    </source>
</evidence>
<keyword evidence="10" id="KW-1185">Reference proteome</keyword>
<organism evidence="9 10">
    <name type="scientific">Neocallimastix californiae</name>
    <dbReference type="NCBI Taxonomy" id="1754190"/>
    <lineage>
        <taxon>Eukaryota</taxon>
        <taxon>Fungi</taxon>
        <taxon>Fungi incertae sedis</taxon>
        <taxon>Chytridiomycota</taxon>
        <taxon>Chytridiomycota incertae sedis</taxon>
        <taxon>Neocallimastigomycetes</taxon>
        <taxon>Neocallimastigales</taxon>
        <taxon>Neocallimastigaceae</taxon>
        <taxon>Neocallimastix</taxon>
    </lineage>
</organism>
<feature type="region of interest" description="Disordered" evidence="7">
    <location>
        <begin position="409"/>
        <end position="498"/>
    </location>
</feature>
<evidence type="ECO:0000259" key="8">
    <source>
        <dbReference type="PROSITE" id="PS50888"/>
    </source>
</evidence>
<protein>
    <recommendedName>
        <fullName evidence="8">BHLH domain-containing protein</fullName>
    </recommendedName>
</protein>
<feature type="compositionally biased region" description="Basic and acidic residues" evidence="7">
    <location>
        <begin position="461"/>
        <end position="475"/>
    </location>
</feature>
<feature type="compositionally biased region" description="Low complexity" evidence="7">
    <location>
        <begin position="171"/>
        <end position="184"/>
    </location>
</feature>
<evidence type="ECO:0000313" key="10">
    <source>
        <dbReference type="Proteomes" id="UP000193920"/>
    </source>
</evidence>
<feature type="region of interest" description="Disordered" evidence="7">
    <location>
        <begin position="591"/>
        <end position="693"/>
    </location>
</feature>
<dbReference type="GO" id="GO:0000981">
    <property type="term" value="F:DNA-binding transcription factor activity, RNA polymerase II-specific"/>
    <property type="evidence" value="ECO:0007669"/>
    <property type="project" value="TreeGrafter"/>
</dbReference>
<feature type="compositionally biased region" description="Basic and acidic residues" evidence="7">
    <location>
        <begin position="482"/>
        <end position="498"/>
    </location>
</feature>
<evidence type="ECO:0000256" key="4">
    <source>
        <dbReference type="ARBA" id="ARBA00023163"/>
    </source>
</evidence>
<feature type="region of interest" description="Disordered" evidence="7">
    <location>
        <begin position="299"/>
        <end position="383"/>
    </location>
</feature>
<gene>
    <name evidence="9" type="ORF">LY90DRAFT_700750</name>
</gene>
<dbReference type="Pfam" id="PF00010">
    <property type="entry name" value="HLH"/>
    <property type="match status" value="1"/>
</dbReference>
<accession>A0A1Y2DZD6</accession>
<comment type="caution">
    <text evidence="9">The sequence shown here is derived from an EMBL/GenBank/DDBJ whole genome shotgun (WGS) entry which is preliminary data.</text>
</comment>
<comment type="subcellular location">
    <subcellularLocation>
        <location evidence="1">Nucleus</location>
    </subcellularLocation>
</comment>
<dbReference type="CDD" id="cd11404">
    <property type="entry name" value="bHLHzip_Mlx_like"/>
    <property type="match status" value="1"/>
</dbReference>
<dbReference type="InterPro" id="IPR011598">
    <property type="entry name" value="bHLH_dom"/>
</dbReference>
<evidence type="ECO:0000313" key="9">
    <source>
        <dbReference type="EMBL" id="ORY64652.1"/>
    </source>
</evidence>
<dbReference type="GO" id="GO:0000978">
    <property type="term" value="F:RNA polymerase II cis-regulatory region sequence-specific DNA binding"/>
    <property type="evidence" value="ECO:0007669"/>
    <property type="project" value="TreeGrafter"/>
</dbReference>
<proteinExistence type="predicted"/>
<dbReference type="Proteomes" id="UP000193920">
    <property type="component" value="Unassembled WGS sequence"/>
</dbReference>
<dbReference type="AlphaFoldDB" id="A0A1Y2DZD6"/>
<dbReference type="InterPro" id="IPR052207">
    <property type="entry name" value="Max-like/E-box_TFs"/>
</dbReference>
<dbReference type="PANTHER" id="PTHR15741:SF27">
    <property type="entry name" value="TRANSCRIPTION FACTOR AP-4"/>
    <property type="match status" value="1"/>
</dbReference>
<sequence>MNTEIHTRIQNQTPQQQSNLQDFEQGFNQMPPAMEYQTSIPSQGSLTNINSNIPPPLPGTDNQANNLILSSLEQQYFSDFLESFLGDTDADPNFMNNDSLQNPPPFDNINNEFSMKDPFFQLPDPNLYYSVVNNITVPSNNTNPTNNNIPNSNIISSNEQPSSQPLNIINSVNQNSSQNPNNIIDVSKNNTTSNSTFLNPTNSTINMKVQLSSLNSDPNKINKSFDTLDPSKFSLFSDKQTNSPINNINNINNQIKSTSNIPINSQNINKESNDNEIQVGTNIAPPVSTTTIDTIATTVNINNNPNNNDSNNNNNSNNNNVNNINNTSNTDNNNKNNASNQPTKGRRGRPRLSANKKNDTNNNKPIDDSNQAPKAGGSKYKRKRKITAMLTPSQQSKLETLNSIYNINTIGKNKRNPNKNKDKENEKSNKAENETIENTQLSSNASSNTVLNDGNSIESDVNIKEEKDAKKNDAKKQKKGERKQTKELLTEEEKRANHIASEKKRRNLIRLGFQELTDLVPGLKLSAGVGLDGSLMPFNNSKSTILFKAVEYIKQLEARNKELTQQLDTLQRKICIDERLYSVAAVNAVTAARQQSPVSTQNPSGATGQMQSQVTSNSNIPNIYQINNQPPSTSSNPPPNSNSIPGINTNFNQYMNSYNSNSNNMLHPSQAPPPPSRSTSDPSSIYKIQKFNI</sequence>
<dbReference type="PROSITE" id="PS50888">
    <property type="entry name" value="BHLH"/>
    <property type="match status" value="1"/>
</dbReference>
<dbReference type="EMBL" id="MCOG01000053">
    <property type="protein sequence ID" value="ORY64652.1"/>
    <property type="molecule type" value="Genomic_DNA"/>
</dbReference>
<dbReference type="OrthoDB" id="5778525at2759"/>
<keyword evidence="6" id="KW-0175">Coiled coil</keyword>
<reference evidence="9 10" key="1">
    <citation type="submission" date="2016-08" db="EMBL/GenBank/DDBJ databases">
        <title>A Parts List for Fungal Cellulosomes Revealed by Comparative Genomics.</title>
        <authorList>
            <consortium name="DOE Joint Genome Institute"/>
            <person name="Haitjema C.H."/>
            <person name="Gilmore S.P."/>
            <person name="Henske J.K."/>
            <person name="Solomon K.V."/>
            <person name="De Groot R."/>
            <person name="Kuo A."/>
            <person name="Mondo S.J."/>
            <person name="Salamov A.A."/>
            <person name="Labutti K."/>
            <person name="Zhao Z."/>
            <person name="Chiniquy J."/>
            <person name="Barry K."/>
            <person name="Brewer H.M."/>
            <person name="Purvine S.O."/>
            <person name="Wright A.T."/>
            <person name="Boxma B."/>
            <person name="Van Alen T."/>
            <person name="Hackstein J.H."/>
            <person name="Baker S.E."/>
            <person name="Grigoriev I.V."/>
            <person name="O'Malley M.A."/>
        </authorList>
    </citation>
    <scope>NUCLEOTIDE SEQUENCE [LARGE SCALE GENOMIC DNA]</scope>
    <source>
        <strain evidence="9 10">G1</strain>
    </source>
</reference>
<keyword evidence="2" id="KW-0805">Transcription regulation</keyword>
<evidence type="ECO:0000256" key="7">
    <source>
        <dbReference type="SAM" id="MobiDB-lite"/>
    </source>
</evidence>
<feature type="compositionally biased region" description="Basic and acidic residues" evidence="7">
    <location>
        <begin position="419"/>
        <end position="433"/>
    </location>
</feature>
<dbReference type="SMART" id="SM00353">
    <property type="entry name" value="HLH"/>
    <property type="match status" value="1"/>
</dbReference>
<keyword evidence="5" id="KW-0539">Nucleus</keyword>
<evidence type="ECO:0000256" key="1">
    <source>
        <dbReference type="ARBA" id="ARBA00004123"/>
    </source>
</evidence>
<dbReference type="GO" id="GO:0005634">
    <property type="term" value="C:nucleus"/>
    <property type="evidence" value="ECO:0007669"/>
    <property type="project" value="UniProtKB-SubCell"/>
</dbReference>
<feature type="compositionally biased region" description="Low complexity" evidence="7">
    <location>
        <begin position="616"/>
        <end position="665"/>
    </location>
</feature>
<dbReference type="InterPro" id="IPR036638">
    <property type="entry name" value="HLH_DNA-bd_sf"/>
</dbReference>
<feature type="coiled-coil region" evidence="6">
    <location>
        <begin position="546"/>
        <end position="573"/>
    </location>
</feature>
<feature type="compositionally biased region" description="Polar residues" evidence="7">
    <location>
        <begin position="436"/>
        <end position="459"/>
    </location>
</feature>
<evidence type="ECO:0000256" key="3">
    <source>
        <dbReference type="ARBA" id="ARBA00023125"/>
    </source>
</evidence>
<feature type="compositionally biased region" description="Polar residues" evidence="7">
    <location>
        <begin position="592"/>
        <end position="615"/>
    </location>
</feature>